<dbReference type="PANTHER" id="PTHR15923:SF3">
    <property type="entry name" value="IMMUNOGLOBULIN-LIKE DOMAIN-CONTAINING RECEPTOR 1"/>
    <property type="match status" value="1"/>
</dbReference>
<dbReference type="Gene3D" id="2.60.40.10">
    <property type="entry name" value="Immunoglobulins"/>
    <property type="match status" value="1"/>
</dbReference>
<dbReference type="GO" id="GO:0070506">
    <property type="term" value="F:high-density lipoprotein particle receptor activity"/>
    <property type="evidence" value="ECO:0007669"/>
    <property type="project" value="TreeGrafter"/>
</dbReference>
<evidence type="ECO:0000259" key="2">
    <source>
        <dbReference type="PROSITE" id="PS50835"/>
    </source>
</evidence>
<sequence length="521" mass="59724">MFFLELTCLVTCLRFVFPVCLALLVSVQYTHRYTMLFASVILRCDYTTSAQLQDVVVTWRFKSFCKDPILDYYSASYQAGLDIGQDPTNDCHDEKREVRIVLQKRGNNEPVLGWEYRQRKITIENRADLAITEVMWWDHGVYYCTIEAPGDTNGDPDKEVRLVVLSKLPLVVATQCSKLDTVKTGICYHTLVSNICVCVCVCVCACVRVCAHIEPHEAVKQYRMVKDAKKGLIPWWPFYPNADGSSSFPPNSELHREYSLRNNMPMTALPTNYYPPPPPSNTVLEYLEKEVKGLNPIQPVKNTVHFEGSERGSMVSSLNEMRDVERRVIHLPPIVERVVSSQRSSNTSRARSFDSGHRDNVAEDLDNVPRRQRSGEGSWSNRSRNSSRPASRDRRQRGGSGRSPRRDQSPPRRWHNYSDESDYDDRRGRSNYRRPRNSSSRSPDRRPRYRSADDLSLERNNRRGDRSPTGRRGSWSSDDAFDGWREKPPSYRSVEIKPGSRRNGGVNSERGSSRSGRSIVI</sequence>
<name>H3AEW4_LATCH</name>
<feature type="compositionally biased region" description="Low complexity" evidence="1">
    <location>
        <begin position="375"/>
        <end position="389"/>
    </location>
</feature>
<protein>
    <recommendedName>
        <fullName evidence="2">Ig-like domain-containing protein</fullName>
    </recommendedName>
</protein>
<evidence type="ECO:0000313" key="4">
    <source>
        <dbReference type="Proteomes" id="UP000008672"/>
    </source>
</evidence>
<dbReference type="InterPro" id="IPR013783">
    <property type="entry name" value="Ig-like_fold"/>
</dbReference>
<dbReference type="Ensembl" id="ENSLACT00000008251.1">
    <property type="protein sequence ID" value="ENSLACP00000008185.1"/>
    <property type="gene ID" value="ENSLACG00000007247.1"/>
</dbReference>
<dbReference type="eggNOG" id="ENOG502QS11">
    <property type="taxonomic scope" value="Eukaryota"/>
</dbReference>
<organism evidence="3 4">
    <name type="scientific">Latimeria chalumnae</name>
    <name type="common">Coelacanth</name>
    <dbReference type="NCBI Taxonomy" id="7897"/>
    <lineage>
        <taxon>Eukaryota</taxon>
        <taxon>Metazoa</taxon>
        <taxon>Chordata</taxon>
        <taxon>Craniata</taxon>
        <taxon>Vertebrata</taxon>
        <taxon>Euteleostomi</taxon>
        <taxon>Coelacanthiformes</taxon>
        <taxon>Coelacanthidae</taxon>
        <taxon>Latimeria</taxon>
    </lineage>
</organism>
<dbReference type="GO" id="GO:0005886">
    <property type="term" value="C:plasma membrane"/>
    <property type="evidence" value="ECO:0007669"/>
    <property type="project" value="TreeGrafter"/>
</dbReference>
<dbReference type="InterPro" id="IPR007110">
    <property type="entry name" value="Ig-like_dom"/>
</dbReference>
<dbReference type="AlphaFoldDB" id="H3AEW4"/>
<dbReference type="InterPro" id="IPR036179">
    <property type="entry name" value="Ig-like_dom_sf"/>
</dbReference>
<evidence type="ECO:0000256" key="1">
    <source>
        <dbReference type="SAM" id="MobiDB-lite"/>
    </source>
</evidence>
<reference evidence="4" key="1">
    <citation type="submission" date="2011-08" db="EMBL/GenBank/DDBJ databases">
        <title>The draft genome of Latimeria chalumnae.</title>
        <authorList>
            <person name="Di Palma F."/>
            <person name="Alfoldi J."/>
            <person name="Johnson J."/>
            <person name="Berlin A."/>
            <person name="Gnerre S."/>
            <person name="Jaffe D."/>
            <person name="MacCallum I."/>
            <person name="Young S."/>
            <person name="Walker B.J."/>
            <person name="Lander E."/>
            <person name="Lindblad-Toh K."/>
        </authorList>
    </citation>
    <scope>NUCLEOTIDE SEQUENCE [LARGE SCALE GENOMIC DNA]</scope>
    <source>
        <strain evidence="4">Wild caught</strain>
    </source>
</reference>
<reference evidence="3" key="2">
    <citation type="submission" date="2025-08" db="UniProtKB">
        <authorList>
            <consortium name="Ensembl"/>
        </authorList>
    </citation>
    <scope>IDENTIFICATION</scope>
</reference>
<dbReference type="GeneTree" id="ENSGT00950000183058"/>
<keyword evidence="4" id="KW-1185">Reference proteome</keyword>
<feature type="domain" description="Ig-like" evidence="2">
    <location>
        <begin position="68"/>
        <end position="161"/>
    </location>
</feature>
<feature type="compositionally biased region" description="Basic and acidic residues" evidence="1">
    <location>
        <begin position="442"/>
        <end position="468"/>
    </location>
</feature>
<evidence type="ECO:0000313" key="3">
    <source>
        <dbReference type="Ensembl" id="ENSLACP00000008185.1"/>
    </source>
</evidence>
<reference evidence="3" key="3">
    <citation type="submission" date="2025-09" db="UniProtKB">
        <authorList>
            <consortium name="Ensembl"/>
        </authorList>
    </citation>
    <scope>IDENTIFICATION</scope>
</reference>
<feature type="region of interest" description="Disordered" evidence="1">
    <location>
        <begin position="338"/>
        <end position="521"/>
    </location>
</feature>
<feature type="compositionally biased region" description="Polar residues" evidence="1">
    <location>
        <begin position="339"/>
        <end position="350"/>
    </location>
</feature>
<dbReference type="InParanoid" id="H3AEW4"/>
<dbReference type="STRING" id="7897.ENSLACP00000008185"/>
<dbReference type="EMBL" id="AFYH01222425">
    <property type="status" value="NOT_ANNOTATED_CDS"/>
    <property type="molecule type" value="Genomic_DNA"/>
</dbReference>
<dbReference type="EMBL" id="AFYH01222423">
    <property type="status" value="NOT_ANNOTATED_CDS"/>
    <property type="molecule type" value="Genomic_DNA"/>
</dbReference>
<dbReference type="EMBL" id="AFYH01222426">
    <property type="status" value="NOT_ANNOTATED_CDS"/>
    <property type="molecule type" value="Genomic_DNA"/>
</dbReference>
<feature type="compositionally biased region" description="Basic and acidic residues" evidence="1">
    <location>
        <begin position="351"/>
        <end position="361"/>
    </location>
</feature>
<accession>H3AEW4</accession>
<dbReference type="Proteomes" id="UP000008672">
    <property type="component" value="Unassembled WGS sequence"/>
</dbReference>
<dbReference type="EMBL" id="AFYH01222424">
    <property type="status" value="NOT_ANNOTATED_CDS"/>
    <property type="molecule type" value="Genomic_DNA"/>
</dbReference>
<dbReference type="PANTHER" id="PTHR15923">
    <property type="entry name" value="TRANSMEMBRANE AND IMMUNOGLOBULIN DOMAIN-CONTAINING PROTEIN"/>
    <property type="match status" value="1"/>
</dbReference>
<dbReference type="OMA" id="KCCCYIR"/>
<dbReference type="PROSITE" id="PS50835">
    <property type="entry name" value="IG_LIKE"/>
    <property type="match status" value="1"/>
</dbReference>
<dbReference type="HOGENOM" id="CLU_037131_0_0_1"/>
<dbReference type="SUPFAM" id="SSF48726">
    <property type="entry name" value="Immunoglobulin"/>
    <property type="match status" value="1"/>
</dbReference>
<feature type="compositionally biased region" description="Low complexity" evidence="1">
    <location>
        <begin position="501"/>
        <end position="521"/>
    </location>
</feature>
<dbReference type="InterPro" id="IPR051874">
    <property type="entry name" value="Ig-like_domain-LISCH7"/>
</dbReference>
<proteinExistence type="predicted"/>
<dbReference type="FunCoup" id="H3AEW4">
    <property type="interactions" value="52"/>
</dbReference>